<dbReference type="GO" id="GO:0004222">
    <property type="term" value="F:metalloendopeptidase activity"/>
    <property type="evidence" value="ECO:0007669"/>
    <property type="project" value="InterPro"/>
</dbReference>
<protein>
    <submittedName>
        <fullName evidence="2">Peptidase M12</fullName>
    </submittedName>
</protein>
<sequence length="265" mass="29844">MNTPDRTPVCSPKSLPEEVRIESARTAVEINPANRPYLRPAAAMIGAQSSTKELIAALATKYWRSGGVHLGVRFLDTEDTALRNRILVHMNAWSSGANVKFGLSLGREAEVRIARTPGDGYWSYLGTDILHIPIDQPTMNLDSFSMDTDEREYRRVVRHETGHTLGFPHEHLRREIVGRIHPDKAIRYFRDRSGWSEKTTRAQVLTPLEETALVATPTDTQSIMCYQLPGYIMRDGRAVPGGLDINDQDHHFVRNLYPARLVGSQ</sequence>
<dbReference type="EMBL" id="JADMLG010000010">
    <property type="protein sequence ID" value="MBH0779320.1"/>
    <property type="molecule type" value="Genomic_DNA"/>
</dbReference>
<dbReference type="InterPro" id="IPR024079">
    <property type="entry name" value="MetalloPept_cat_dom_sf"/>
</dbReference>
<organism evidence="2 3">
    <name type="scientific">Nocardia bovistercoris</name>
    <dbReference type="NCBI Taxonomy" id="2785916"/>
    <lineage>
        <taxon>Bacteria</taxon>
        <taxon>Bacillati</taxon>
        <taxon>Actinomycetota</taxon>
        <taxon>Actinomycetes</taxon>
        <taxon>Mycobacteriales</taxon>
        <taxon>Nocardiaceae</taxon>
        <taxon>Nocardia</taxon>
    </lineage>
</organism>
<dbReference type="SUPFAM" id="SSF55486">
    <property type="entry name" value="Metalloproteases ('zincins'), catalytic domain"/>
    <property type="match status" value="1"/>
</dbReference>
<dbReference type="CDD" id="cd04327">
    <property type="entry name" value="ZnMc_MMP_like_3"/>
    <property type="match status" value="1"/>
</dbReference>
<keyword evidence="3" id="KW-1185">Reference proteome</keyword>
<proteinExistence type="predicted"/>
<dbReference type="Proteomes" id="UP000655751">
    <property type="component" value="Unassembled WGS sequence"/>
</dbReference>
<evidence type="ECO:0000259" key="1">
    <source>
        <dbReference type="Pfam" id="PF01400"/>
    </source>
</evidence>
<dbReference type="Pfam" id="PF01400">
    <property type="entry name" value="Astacin"/>
    <property type="match status" value="1"/>
</dbReference>
<name>A0A931IGG9_9NOCA</name>
<dbReference type="AlphaFoldDB" id="A0A931IGG9"/>
<dbReference type="GO" id="GO:0006508">
    <property type="term" value="P:proteolysis"/>
    <property type="evidence" value="ECO:0007669"/>
    <property type="project" value="InterPro"/>
</dbReference>
<evidence type="ECO:0000313" key="2">
    <source>
        <dbReference type="EMBL" id="MBH0779320.1"/>
    </source>
</evidence>
<dbReference type="InterPro" id="IPR001506">
    <property type="entry name" value="Peptidase_M12A"/>
</dbReference>
<dbReference type="Gene3D" id="3.40.390.10">
    <property type="entry name" value="Collagenase (Catalytic Domain)"/>
    <property type="match status" value="1"/>
</dbReference>
<dbReference type="RefSeq" id="WP_196151631.1">
    <property type="nucleotide sequence ID" value="NZ_JADMLG010000010.1"/>
</dbReference>
<reference evidence="2" key="1">
    <citation type="submission" date="2020-11" db="EMBL/GenBank/DDBJ databases">
        <title>Nocardia NEAU-351.nov., a novel actinomycete isolated from the cow dung.</title>
        <authorList>
            <person name="Zhang X."/>
        </authorList>
    </citation>
    <scope>NUCLEOTIDE SEQUENCE</scope>
    <source>
        <strain evidence="2">NEAU-351</strain>
    </source>
</reference>
<feature type="domain" description="Peptidase M12A" evidence="1">
    <location>
        <begin position="79"/>
        <end position="227"/>
    </location>
</feature>
<comment type="caution">
    <text evidence="2">The sequence shown here is derived from an EMBL/GenBank/DDBJ whole genome shotgun (WGS) entry which is preliminary data.</text>
</comment>
<accession>A0A931IGG9</accession>
<gene>
    <name evidence="2" type="ORF">IT779_23910</name>
</gene>
<evidence type="ECO:0000313" key="3">
    <source>
        <dbReference type="Proteomes" id="UP000655751"/>
    </source>
</evidence>